<dbReference type="PANTHER" id="PTHR40763">
    <property type="entry name" value="MEMBRANE PROTEIN-RELATED"/>
    <property type="match status" value="1"/>
</dbReference>
<evidence type="ECO:0000256" key="1">
    <source>
        <dbReference type="SAM" id="MobiDB-lite"/>
    </source>
</evidence>
<dbReference type="Pfam" id="PF08044">
    <property type="entry name" value="DUF1707"/>
    <property type="match status" value="1"/>
</dbReference>
<sequence length="216" mass="22724">MSDEPSKAASTIAPQAEAAPPLTGVRASDHERDQMLVRLHGAFAEGRLSEPELDDRIARTLAARTLTDLDVLAADLPEAPRTASGVASGGTAASGGRFRGRFQLAYKSAIRRGGRWRLPERQTTVVYKGSALIDLRDVDFESAETTLRVVAYKSRVTIIVPPGARVDAGGLGVSTEVHADPAPGGPSLTVKGLAYKGAIDIVDRAGEAGEAREVRA</sequence>
<reference evidence="3 4" key="1">
    <citation type="submission" date="2018-10" db="EMBL/GenBank/DDBJ databases">
        <title>Isolation from soil.</title>
        <authorList>
            <person name="Hu J."/>
        </authorList>
    </citation>
    <scope>NUCLEOTIDE SEQUENCE [LARGE SCALE GENOMIC DNA]</scope>
    <source>
        <strain evidence="3 4">NEAU-Ht49</strain>
    </source>
</reference>
<dbReference type="RefSeq" id="WP_122199858.1">
    <property type="nucleotide sequence ID" value="NZ_JBHSKC010000018.1"/>
</dbReference>
<accession>A0A3M2LBD1</accession>
<evidence type="ECO:0000259" key="2">
    <source>
        <dbReference type="Pfam" id="PF08044"/>
    </source>
</evidence>
<dbReference type="EMBL" id="RFFG01000173">
    <property type="protein sequence ID" value="RMI33893.1"/>
    <property type="molecule type" value="Genomic_DNA"/>
</dbReference>
<dbReference type="AlphaFoldDB" id="A0A3M2LBD1"/>
<keyword evidence="4" id="KW-1185">Reference proteome</keyword>
<comment type="caution">
    <text evidence="3">The sequence shown here is derived from an EMBL/GenBank/DDBJ whole genome shotgun (WGS) entry which is preliminary data.</text>
</comment>
<gene>
    <name evidence="3" type="ORF">EBO15_41105</name>
</gene>
<evidence type="ECO:0000313" key="3">
    <source>
        <dbReference type="EMBL" id="RMI33893.1"/>
    </source>
</evidence>
<protein>
    <submittedName>
        <fullName evidence="3">DUF1707 domain-containing protein</fullName>
    </submittedName>
</protein>
<dbReference type="Proteomes" id="UP000282674">
    <property type="component" value="Unassembled WGS sequence"/>
</dbReference>
<feature type="domain" description="DUF1707" evidence="2">
    <location>
        <begin position="25"/>
        <end position="77"/>
    </location>
</feature>
<organism evidence="3 4">
    <name type="scientific">Actinomadura harenae</name>
    <dbReference type="NCBI Taxonomy" id="2483351"/>
    <lineage>
        <taxon>Bacteria</taxon>
        <taxon>Bacillati</taxon>
        <taxon>Actinomycetota</taxon>
        <taxon>Actinomycetes</taxon>
        <taxon>Streptosporangiales</taxon>
        <taxon>Thermomonosporaceae</taxon>
        <taxon>Actinomadura</taxon>
    </lineage>
</organism>
<dbReference type="OrthoDB" id="3428481at2"/>
<name>A0A3M2LBD1_9ACTN</name>
<evidence type="ECO:0000313" key="4">
    <source>
        <dbReference type="Proteomes" id="UP000282674"/>
    </source>
</evidence>
<proteinExistence type="predicted"/>
<dbReference type="PANTHER" id="PTHR40763:SF4">
    <property type="entry name" value="DUF1707 DOMAIN-CONTAINING PROTEIN"/>
    <property type="match status" value="1"/>
</dbReference>
<feature type="region of interest" description="Disordered" evidence="1">
    <location>
        <begin position="1"/>
        <end position="27"/>
    </location>
</feature>
<dbReference type="InterPro" id="IPR012551">
    <property type="entry name" value="DUF1707_SHOCT-like"/>
</dbReference>